<dbReference type="InterPro" id="IPR036890">
    <property type="entry name" value="HATPase_C_sf"/>
</dbReference>
<sequence length="62" mass="6903">MNILNCAEQAINEKGKIWINTKKENNHLIITISDSGEGIEKDAIKKSPIRFTPQKTPGKEPA</sequence>
<evidence type="ECO:0000259" key="1">
    <source>
        <dbReference type="Pfam" id="PF02518"/>
    </source>
</evidence>
<evidence type="ECO:0000313" key="2">
    <source>
        <dbReference type="EMBL" id="AHW61661.1"/>
    </source>
</evidence>
<evidence type="ECO:0000313" key="3">
    <source>
        <dbReference type="Proteomes" id="UP000023772"/>
    </source>
</evidence>
<feature type="domain" description="Histidine kinase/HSP90-like ATPase" evidence="1">
    <location>
        <begin position="4"/>
        <end position="53"/>
    </location>
</feature>
<reference evidence="2 3" key="1">
    <citation type="submission" date="2014-03" db="EMBL/GenBank/DDBJ databases">
        <title>Complete genome sequence of a deeply braunched marine Bacteroidia bacterium Draconibacterium orientale type strain FH5T.</title>
        <authorList>
            <person name="Li X."/>
            <person name="Wang X."/>
            <person name="Xie Z."/>
            <person name="Du Z."/>
            <person name="Chen G."/>
        </authorList>
    </citation>
    <scope>NUCLEOTIDE SEQUENCE [LARGE SCALE GENOMIC DNA]</scope>
    <source>
        <strain evidence="2 3">FH5</strain>
    </source>
</reference>
<dbReference type="SUPFAM" id="SSF55874">
    <property type="entry name" value="ATPase domain of HSP90 chaperone/DNA topoisomerase II/histidine kinase"/>
    <property type="match status" value="1"/>
</dbReference>
<gene>
    <name evidence="2" type="ORF">FH5T_06005</name>
</gene>
<protein>
    <recommendedName>
        <fullName evidence="1">Histidine kinase/HSP90-like ATPase domain-containing protein</fullName>
    </recommendedName>
</protein>
<organism evidence="2 3">
    <name type="scientific">Draconibacterium orientale</name>
    <dbReference type="NCBI Taxonomy" id="1168034"/>
    <lineage>
        <taxon>Bacteria</taxon>
        <taxon>Pseudomonadati</taxon>
        <taxon>Bacteroidota</taxon>
        <taxon>Bacteroidia</taxon>
        <taxon>Marinilabiliales</taxon>
        <taxon>Prolixibacteraceae</taxon>
        <taxon>Draconibacterium</taxon>
    </lineage>
</organism>
<name>A0ABN4D440_9BACT</name>
<dbReference type="Proteomes" id="UP000023772">
    <property type="component" value="Chromosome"/>
</dbReference>
<accession>A0ABN4D440</accession>
<dbReference type="Gene3D" id="3.30.565.10">
    <property type="entry name" value="Histidine kinase-like ATPase, C-terminal domain"/>
    <property type="match status" value="1"/>
</dbReference>
<dbReference type="EMBL" id="CP007451">
    <property type="protein sequence ID" value="AHW61661.1"/>
    <property type="molecule type" value="Genomic_DNA"/>
</dbReference>
<dbReference type="Pfam" id="PF02518">
    <property type="entry name" value="HATPase_c"/>
    <property type="match status" value="1"/>
</dbReference>
<keyword evidence="3" id="KW-1185">Reference proteome</keyword>
<dbReference type="InterPro" id="IPR003594">
    <property type="entry name" value="HATPase_dom"/>
</dbReference>
<proteinExistence type="predicted"/>